<keyword evidence="6 11" id="KW-0269">Exonuclease</keyword>
<organism evidence="14 15">
    <name type="scientific">Pigmentiphaga litoralis</name>
    <dbReference type="NCBI Taxonomy" id="516702"/>
    <lineage>
        <taxon>Bacteria</taxon>
        <taxon>Pseudomonadati</taxon>
        <taxon>Pseudomonadota</taxon>
        <taxon>Betaproteobacteria</taxon>
        <taxon>Burkholderiales</taxon>
        <taxon>Alcaligenaceae</taxon>
        <taxon>Pigmentiphaga</taxon>
    </lineage>
</organism>
<evidence type="ECO:0000256" key="12">
    <source>
        <dbReference type="SAM" id="MobiDB-lite"/>
    </source>
</evidence>
<dbReference type="InterPro" id="IPR003593">
    <property type="entry name" value="AAA+_ATPase"/>
</dbReference>
<name>A0A7Y9IWP8_9BURK</name>
<dbReference type="InterPro" id="IPR006344">
    <property type="entry name" value="RecD"/>
</dbReference>
<dbReference type="Proteomes" id="UP000542125">
    <property type="component" value="Unassembled WGS sequence"/>
</dbReference>
<keyword evidence="8 11" id="KW-0238">DNA-binding</keyword>
<dbReference type="EMBL" id="JACBYR010000001">
    <property type="protein sequence ID" value="NYE83873.1"/>
    <property type="molecule type" value="Genomic_DNA"/>
</dbReference>
<dbReference type="Gene3D" id="3.40.50.300">
    <property type="entry name" value="P-loop containing nucleotide triphosphate hydrolases"/>
    <property type="match status" value="3"/>
</dbReference>
<feature type="region of interest" description="Disordered" evidence="12">
    <location>
        <begin position="1"/>
        <end position="63"/>
    </location>
</feature>
<evidence type="ECO:0000313" key="15">
    <source>
        <dbReference type="Proteomes" id="UP000542125"/>
    </source>
</evidence>
<evidence type="ECO:0000259" key="13">
    <source>
        <dbReference type="SMART" id="SM00382"/>
    </source>
</evidence>
<dbReference type="GO" id="GO:0017116">
    <property type="term" value="F:single-stranded DNA helicase activity"/>
    <property type="evidence" value="ECO:0007669"/>
    <property type="project" value="TreeGrafter"/>
</dbReference>
<evidence type="ECO:0000313" key="14">
    <source>
        <dbReference type="EMBL" id="NYE83873.1"/>
    </source>
</evidence>
<keyword evidence="2 11" id="KW-0547">Nucleotide-binding</keyword>
<dbReference type="GO" id="GO:0043139">
    <property type="term" value="F:5'-3' DNA helicase activity"/>
    <property type="evidence" value="ECO:0007669"/>
    <property type="project" value="UniProtKB-UniRule"/>
</dbReference>
<dbReference type="AlphaFoldDB" id="A0A7Y9IWP8"/>
<keyword evidence="10 11" id="KW-0413">Isomerase</keyword>
<dbReference type="InterPro" id="IPR027785">
    <property type="entry name" value="UvrD-like_helicase_C"/>
</dbReference>
<keyword evidence="5 11" id="KW-0347">Helicase</keyword>
<dbReference type="PANTHER" id="PTHR43788:SF6">
    <property type="entry name" value="DNA HELICASE B"/>
    <property type="match status" value="1"/>
</dbReference>
<dbReference type="GO" id="GO:0008854">
    <property type="term" value="F:exodeoxyribonuclease V activity"/>
    <property type="evidence" value="ECO:0007669"/>
    <property type="project" value="InterPro"/>
</dbReference>
<comment type="function">
    <text evidence="11">A helicase/nuclease that prepares dsDNA breaks (DSB) for recombinational DNA repair. Binds to DSBs and unwinds DNA via a highly rapid and processive ATP-dependent bidirectional helicase activity. Unwinds dsDNA until it encounters a Chi (crossover hotspot instigator) sequence from the 3' direction. Cuts ssDNA a few nucleotides 3' to the Chi site. The properties and activities of the enzyme are changed at Chi. The Chi-altered holoenzyme produces a long 3'-ssDNA overhang and facilitates RecA-binding to the ssDNA for homologous DNA recombination and repair. Holoenzyme degrades any linearized DNA that is unable to undergo homologous recombination. In the holoenzyme this subunit has ssDNA-dependent ATPase and 5'-3' helicase activity. When added to pre-assembled RecBC greatly stimulates nuclease activity and augments holoenzyme processivity. Negatively regulates the RecA-loading ability of RecBCD.</text>
</comment>
<dbReference type="Pfam" id="PF13538">
    <property type="entry name" value="UvrD_C_2"/>
    <property type="match status" value="1"/>
</dbReference>
<evidence type="ECO:0000256" key="4">
    <source>
        <dbReference type="ARBA" id="ARBA00022801"/>
    </source>
</evidence>
<dbReference type="CDD" id="cd17933">
    <property type="entry name" value="DEXSc_RecD-like"/>
    <property type="match status" value="1"/>
</dbReference>
<dbReference type="Gene3D" id="1.10.10.1020">
    <property type="entry name" value="RecBCD complex, subunit RecD, N-terminal domain"/>
    <property type="match status" value="1"/>
</dbReference>
<dbReference type="NCBIfam" id="TIGR01447">
    <property type="entry name" value="recD"/>
    <property type="match status" value="1"/>
</dbReference>
<keyword evidence="4 11" id="KW-0378">Hydrolase</keyword>
<dbReference type="Pfam" id="PF13245">
    <property type="entry name" value="AAA_19"/>
    <property type="match status" value="1"/>
</dbReference>
<dbReference type="EC" id="5.6.2.3" evidence="11"/>
<protein>
    <recommendedName>
        <fullName evidence="11">RecBCD enzyme subunit RecD</fullName>
        <ecNumber evidence="11">5.6.2.3</ecNumber>
    </recommendedName>
    <alternativeName>
        <fullName evidence="11">DNA 5'-3' helicase subunit RecD</fullName>
    </alternativeName>
    <alternativeName>
        <fullName evidence="11">Exonuclease V subunit RecD</fullName>
        <shortName evidence="11">ExoV subunit RecD</shortName>
    </alternativeName>
    <alternativeName>
        <fullName evidence="11">Helicase/nuclease RecBCD subunit RecD</fullName>
    </alternativeName>
</protein>
<evidence type="ECO:0000256" key="10">
    <source>
        <dbReference type="ARBA" id="ARBA00023235"/>
    </source>
</evidence>
<dbReference type="PANTHER" id="PTHR43788">
    <property type="entry name" value="DNA2/NAM7 HELICASE FAMILY MEMBER"/>
    <property type="match status" value="1"/>
</dbReference>
<feature type="region of interest" description="Disordered" evidence="12">
    <location>
        <begin position="530"/>
        <end position="573"/>
    </location>
</feature>
<comment type="caution">
    <text evidence="14">The sequence shown here is derived from an EMBL/GenBank/DDBJ whole genome shotgun (WGS) entry which is preliminary data.</text>
</comment>
<dbReference type="Pfam" id="PF21185">
    <property type="entry name" value="RecD_N"/>
    <property type="match status" value="1"/>
</dbReference>
<keyword evidence="15" id="KW-1185">Reference proteome</keyword>
<evidence type="ECO:0000256" key="9">
    <source>
        <dbReference type="ARBA" id="ARBA00023204"/>
    </source>
</evidence>
<keyword evidence="7 11" id="KW-0067">ATP-binding</keyword>
<dbReference type="RefSeq" id="WP_179587634.1">
    <property type="nucleotide sequence ID" value="NZ_JACBYR010000001.1"/>
</dbReference>
<evidence type="ECO:0000256" key="5">
    <source>
        <dbReference type="ARBA" id="ARBA00022806"/>
    </source>
</evidence>
<comment type="catalytic activity">
    <reaction evidence="11">
        <text>ATP + H2O = ADP + phosphate + H(+)</text>
        <dbReference type="Rhea" id="RHEA:13065"/>
        <dbReference type="ChEBI" id="CHEBI:15377"/>
        <dbReference type="ChEBI" id="CHEBI:15378"/>
        <dbReference type="ChEBI" id="CHEBI:30616"/>
        <dbReference type="ChEBI" id="CHEBI:43474"/>
        <dbReference type="ChEBI" id="CHEBI:456216"/>
        <dbReference type="EC" id="5.6.2.3"/>
    </reaction>
</comment>
<feature type="binding site" evidence="11">
    <location>
        <begin position="273"/>
        <end position="280"/>
    </location>
    <ligand>
        <name>ATP</name>
        <dbReference type="ChEBI" id="CHEBI:30616"/>
    </ligand>
</feature>
<evidence type="ECO:0000256" key="7">
    <source>
        <dbReference type="ARBA" id="ARBA00022840"/>
    </source>
</evidence>
<dbReference type="GO" id="GO:0009338">
    <property type="term" value="C:exodeoxyribonuclease V complex"/>
    <property type="evidence" value="ECO:0007669"/>
    <property type="project" value="InterPro"/>
</dbReference>
<dbReference type="InterPro" id="IPR050534">
    <property type="entry name" value="Coronavir_polyprotein_1ab"/>
</dbReference>
<dbReference type="GO" id="GO:0005524">
    <property type="term" value="F:ATP binding"/>
    <property type="evidence" value="ECO:0007669"/>
    <property type="project" value="UniProtKB-UniRule"/>
</dbReference>
<dbReference type="SMART" id="SM00382">
    <property type="entry name" value="AAA"/>
    <property type="match status" value="1"/>
</dbReference>
<dbReference type="GO" id="GO:0000724">
    <property type="term" value="P:double-strand break repair via homologous recombination"/>
    <property type="evidence" value="ECO:0007669"/>
    <property type="project" value="UniProtKB-UniRule"/>
</dbReference>
<gene>
    <name evidence="11" type="primary">recD</name>
    <name evidence="14" type="ORF">FHW18_003144</name>
</gene>
<dbReference type="InterPro" id="IPR041851">
    <property type="entry name" value="RecD_N_sf"/>
</dbReference>
<dbReference type="InterPro" id="IPR049550">
    <property type="entry name" value="RecD_N"/>
</dbReference>
<reference evidence="14 15" key="1">
    <citation type="submission" date="2020-07" db="EMBL/GenBank/DDBJ databases">
        <title>Genomic Encyclopedia of Type Strains, Phase IV (KMG-V): Genome sequencing to study the core and pangenomes of soil and plant-associated prokaryotes.</title>
        <authorList>
            <person name="Whitman W."/>
        </authorList>
    </citation>
    <scope>NUCLEOTIDE SEQUENCE [LARGE SCALE GENOMIC DNA]</scope>
    <source>
        <strain evidence="14 15">SAS40</strain>
    </source>
</reference>
<dbReference type="SUPFAM" id="SSF52540">
    <property type="entry name" value="P-loop containing nucleoside triphosphate hydrolases"/>
    <property type="match status" value="2"/>
</dbReference>
<proteinExistence type="inferred from homology"/>
<comment type="similarity">
    <text evidence="11">Belongs to the RecD family.</text>
</comment>
<dbReference type="GO" id="GO:0003677">
    <property type="term" value="F:DNA binding"/>
    <property type="evidence" value="ECO:0007669"/>
    <property type="project" value="UniProtKB-UniRule"/>
</dbReference>
<keyword evidence="1 11" id="KW-0540">Nuclease</keyword>
<evidence type="ECO:0000256" key="11">
    <source>
        <dbReference type="HAMAP-Rule" id="MF_01487"/>
    </source>
</evidence>
<dbReference type="InterPro" id="IPR027417">
    <property type="entry name" value="P-loop_NTPase"/>
</dbReference>
<sequence>MKKKPVVAEGQGDLFAGMPSPAAEDARDDKANPGAVSALREPEELPPANGLATGSAPATPSPHLDDSAALMTVLEQWTQRGWLRALDLAFVGFLDRLRPEADPRLLVAAALASHQLGHGHVCLDLGATLDSPDFALSLPPEGDTGRGPTPLPSDVLAGLDVDGWRAALAGSPLVEQVDGTHLIASNDPALADRPLVLLGHRLYLRRYWRYERRVGDALRARLTLPATPPPDLADSMGALFPRSLAATAEESRTDWQKLACALAARGAFSIITGGPGTGKTTTVIRLLALLQRPAVEAGQPLRIRLAAPTGKAAARLSTSIGEQVSRLDVADDVRAAIPTDVTTLHRLLGNRPDSRHFRHHAGHLLPLDVLVIDEASMVDLEMMAAVLDALPLHARLILLGDKDQLASVEAGAVLGDLCRDAEAGRYSDATRQWLEAVSGDPVQDPQLLPGTDDDYPLAQQTVMLRLSRRFGEGSGIGRLARDVNAADADAAQATLEALSRQPGSDTRHIELERAGAKALETLVLDGYPTGTSYDGGAPQGAFEGNAPMAQGSRHNDESPPSAQGSGYDPRSAPSAQGYGHYLDVLRRERPPASTGPDDPAWAAWASAVLAAFDTFQLLCAVRKGDYGVERLNARIETALAARGGIDPRQAWYEGRPVLVTRNDYGLGLMNGDVGIALMLPEAQTLNGAPRESRLRVAFPRNDGSGALRFVLPSRLGAIETVYAMTVHKAQGSEFAHTALILPEALNPVLTKELIYTGITRAKTRFTLIEPRRGVFRDAVGRRVKRLSGLVMHLSQGDEGEAS</sequence>
<dbReference type="HAMAP" id="MF_01487">
    <property type="entry name" value="RecD"/>
    <property type="match status" value="1"/>
</dbReference>
<evidence type="ECO:0000256" key="6">
    <source>
        <dbReference type="ARBA" id="ARBA00022839"/>
    </source>
</evidence>
<comment type="subunit">
    <text evidence="11">Heterotrimer of RecB, RecC and RecD. All subunits contribute to DNA-binding.</text>
</comment>
<evidence type="ECO:0000256" key="8">
    <source>
        <dbReference type="ARBA" id="ARBA00023125"/>
    </source>
</evidence>
<evidence type="ECO:0000256" key="2">
    <source>
        <dbReference type="ARBA" id="ARBA00022741"/>
    </source>
</evidence>
<dbReference type="CDD" id="cd18809">
    <property type="entry name" value="SF1_C_RecD"/>
    <property type="match status" value="1"/>
</dbReference>
<evidence type="ECO:0000256" key="3">
    <source>
        <dbReference type="ARBA" id="ARBA00022763"/>
    </source>
</evidence>
<evidence type="ECO:0000256" key="1">
    <source>
        <dbReference type="ARBA" id="ARBA00022722"/>
    </source>
</evidence>
<keyword evidence="3 11" id="KW-0227">DNA damage</keyword>
<feature type="domain" description="AAA+ ATPase" evidence="13">
    <location>
        <begin position="265"/>
        <end position="427"/>
    </location>
</feature>
<comment type="miscellaneous">
    <text evidence="11">In the RecBCD complex, RecB has a slow 3'-5' helicase, an exonuclease activity and loads RecA onto ssDNA, RecD has a fast 5'-3' helicase activity, while RecC stimulates the ATPase and processivity of the RecB helicase and contributes to recognition of the Chi site.</text>
</comment>
<accession>A0A7Y9IWP8</accession>
<keyword evidence="9 11" id="KW-0234">DNA repair</keyword>